<protein>
    <submittedName>
        <fullName evidence="2">Uncharacterized protein</fullName>
    </submittedName>
</protein>
<proteinExistence type="predicted"/>
<keyword evidence="3" id="KW-1185">Reference proteome</keyword>
<comment type="caution">
    <text evidence="2">The sequence shown here is derived from an EMBL/GenBank/DDBJ whole genome shotgun (WGS) entry which is preliminary data.</text>
</comment>
<dbReference type="EMBL" id="NBNE01001245">
    <property type="protein sequence ID" value="OWZ14857.1"/>
    <property type="molecule type" value="Genomic_DNA"/>
</dbReference>
<organism evidence="2 3">
    <name type="scientific">Phytophthora megakarya</name>
    <dbReference type="NCBI Taxonomy" id="4795"/>
    <lineage>
        <taxon>Eukaryota</taxon>
        <taxon>Sar</taxon>
        <taxon>Stramenopiles</taxon>
        <taxon>Oomycota</taxon>
        <taxon>Peronosporomycetes</taxon>
        <taxon>Peronosporales</taxon>
        <taxon>Peronosporaceae</taxon>
        <taxon>Phytophthora</taxon>
    </lineage>
</organism>
<reference evidence="3" key="1">
    <citation type="submission" date="2017-03" db="EMBL/GenBank/DDBJ databases">
        <title>Phytopthora megakarya and P. palmivora, two closely related causual agents of cacao black pod achieved similar genome size and gene model numbers by different mechanisms.</title>
        <authorList>
            <person name="Ali S."/>
            <person name="Shao J."/>
            <person name="Larry D.J."/>
            <person name="Kronmiller B."/>
            <person name="Shen D."/>
            <person name="Strem M.D."/>
            <person name="Melnick R.L."/>
            <person name="Guiltinan M.J."/>
            <person name="Tyler B.M."/>
            <person name="Meinhardt L.W."/>
            <person name="Bailey B.A."/>
        </authorList>
    </citation>
    <scope>NUCLEOTIDE SEQUENCE [LARGE SCALE GENOMIC DNA]</scope>
    <source>
        <strain evidence="3">zdho120</strain>
    </source>
</reference>
<dbReference type="OrthoDB" id="126488at2759"/>
<evidence type="ECO:0000256" key="1">
    <source>
        <dbReference type="SAM" id="MobiDB-lite"/>
    </source>
</evidence>
<accession>A0A225WCX9</accession>
<name>A0A225WCX9_9STRA</name>
<evidence type="ECO:0000313" key="3">
    <source>
        <dbReference type="Proteomes" id="UP000198211"/>
    </source>
</evidence>
<feature type="region of interest" description="Disordered" evidence="1">
    <location>
        <begin position="65"/>
        <end position="154"/>
    </location>
</feature>
<sequence length="154" mass="16692">MQARIVPANYMVSHRPLGKRKWEDEVKKKGGECFYCGGRYNRDEIPADVELMQPISQAEIAAVVKGTSQGPEPGYGTALTSEQAQQDADELTTSPPPSPTPPSSSRALSDDENDMNECKQGYFPSHSVKLSEASSKIKEASMDIESTTPVVATV</sequence>
<gene>
    <name evidence="2" type="ORF">PHMEG_00011591</name>
</gene>
<dbReference type="AlphaFoldDB" id="A0A225WCX9"/>
<evidence type="ECO:0000313" key="2">
    <source>
        <dbReference type="EMBL" id="OWZ14857.1"/>
    </source>
</evidence>
<dbReference type="Proteomes" id="UP000198211">
    <property type="component" value="Unassembled WGS sequence"/>
</dbReference>
<feature type="compositionally biased region" description="Polar residues" evidence="1">
    <location>
        <begin position="144"/>
        <end position="154"/>
    </location>
</feature>